<protein>
    <submittedName>
        <fullName evidence="2">Glycosyltransferase family 4 protein</fullName>
        <ecNumber evidence="2">2.4.-.-</ecNumber>
    </submittedName>
</protein>
<organism evidence="2 3">
    <name type="scientific">Salinisphaera aquimarina</name>
    <dbReference type="NCBI Taxonomy" id="2094031"/>
    <lineage>
        <taxon>Bacteria</taxon>
        <taxon>Pseudomonadati</taxon>
        <taxon>Pseudomonadota</taxon>
        <taxon>Gammaproteobacteria</taxon>
        <taxon>Salinisphaerales</taxon>
        <taxon>Salinisphaeraceae</taxon>
        <taxon>Salinisphaera</taxon>
    </lineage>
</organism>
<keyword evidence="2" id="KW-0808">Transferase</keyword>
<dbReference type="SUPFAM" id="SSF53756">
    <property type="entry name" value="UDP-Glycosyltransferase/glycogen phosphorylase"/>
    <property type="match status" value="1"/>
</dbReference>
<dbReference type="RefSeq" id="WP_380690604.1">
    <property type="nucleotide sequence ID" value="NZ_JBHRSS010000006.1"/>
</dbReference>
<feature type="domain" description="Glycosyltransferase subfamily 4-like N-terminal" evidence="1">
    <location>
        <begin position="15"/>
        <end position="170"/>
    </location>
</feature>
<dbReference type="EMBL" id="JBHRSS010000006">
    <property type="protein sequence ID" value="MFC3105047.1"/>
    <property type="molecule type" value="Genomic_DNA"/>
</dbReference>
<sequence>MSRRILVHAPMHYEYSTELASALQHAGDADSVRLVVCADFPYAAQCDARVDRLYADYKRKSNKLTRLLSHLAALGRIAWMLLRWRPGVFHVQALRHAELDWPLLAFARLLRIPVVWTAHNSLPHERRAHHRRLYGLIYALANAIIVHTRHTADALVEQNNVPRNKMNIIAHGNLLRMTVPAPPRARARAELGLSPSAFVLFFFGRIRPYKGLDLLLDAFAQLDDPNVALIVAGEDLFGSCDGLSAADNVILDLRRIDDASTARYFSACDLVVLPYRRIDQSGVLMLAMSYDRPVMATQVGGLAEVIDHDVTGFLLPPDDSHRLAREIASVRAHPERLESVRKSAHDAVRTTYGWDQLAARTMAMYRALRAC</sequence>
<reference evidence="3" key="1">
    <citation type="journal article" date="2019" name="Int. J. Syst. Evol. Microbiol.">
        <title>The Global Catalogue of Microorganisms (GCM) 10K type strain sequencing project: providing services to taxonomists for standard genome sequencing and annotation.</title>
        <authorList>
            <consortium name="The Broad Institute Genomics Platform"/>
            <consortium name="The Broad Institute Genome Sequencing Center for Infectious Disease"/>
            <person name="Wu L."/>
            <person name="Ma J."/>
        </authorList>
    </citation>
    <scope>NUCLEOTIDE SEQUENCE [LARGE SCALE GENOMIC DNA]</scope>
    <source>
        <strain evidence="3">KCTC 52640</strain>
    </source>
</reference>
<dbReference type="PANTHER" id="PTHR12526">
    <property type="entry name" value="GLYCOSYLTRANSFERASE"/>
    <property type="match status" value="1"/>
</dbReference>
<name>A0ABV7ETW2_9GAMM</name>
<accession>A0ABV7ETW2</accession>
<dbReference type="Pfam" id="PF13692">
    <property type="entry name" value="Glyco_trans_1_4"/>
    <property type="match status" value="1"/>
</dbReference>
<dbReference type="Proteomes" id="UP001595462">
    <property type="component" value="Unassembled WGS sequence"/>
</dbReference>
<proteinExistence type="predicted"/>
<comment type="caution">
    <text evidence="2">The sequence shown here is derived from an EMBL/GenBank/DDBJ whole genome shotgun (WGS) entry which is preliminary data.</text>
</comment>
<keyword evidence="2" id="KW-0328">Glycosyltransferase</keyword>
<keyword evidence="3" id="KW-1185">Reference proteome</keyword>
<dbReference type="InterPro" id="IPR028098">
    <property type="entry name" value="Glyco_trans_4-like_N"/>
</dbReference>
<dbReference type="PANTHER" id="PTHR12526:SF572">
    <property type="entry name" value="BLL5144 PROTEIN"/>
    <property type="match status" value="1"/>
</dbReference>
<dbReference type="Pfam" id="PF13579">
    <property type="entry name" value="Glyco_trans_4_4"/>
    <property type="match status" value="1"/>
</dbReference>
<gene>
    <name evidence="2" type="ORF">ACFOSU_14290</name>
</gene>
<dbReference type="Gene3D" id="3.40.50.2000">
    <property type="entry name" value="Glycogen Phosphorylase B"/>
    <property type="match status" value="2"/>
</dbReference>
<dbReference type="GO" id="GO:0016757">
    <property type="term" value="F:glycosyltransferase activity"/>
    <property type="evidence" value="ECO:0007669"/>
    <property type="project" value="UniProtKB-KW"/>
</dbReference>
<dbReference type="EC" id="2.4.-.-" evidence="2"/>
<evidence type="ECO:0000313" key="2">
    <source>
        <dbReference type="EMBL" id="MFC3105047.1"/>
    </source>
</evidence>
<evidence type="ECO:0000313" key="3">
    <source>
        <dbReference type="Proteomes" id="UP001595462"/>
    </source>
</evidence>
<evidence type="ECO:0000259" key="1">
    <source>
        <dbReference type="Pfam" id="PF13579"/>
    </source>
</evidence>
<dbReference type="CDD" id="cd03801">
    <property type="entry name" value="GT4_PimA-like"/>
    <property type="match status" value="1"/>
</dbReference>